<dbReference type="GO" id="GO:0005524">
    <property type="term" value="F:ATP binding"/>
    <property type="evidence" value="ECO:0007669"/>
    <property type="project" value="UniProtKB-KW"/>
</dbReference>
<sequence length="247" mass="28486">MNNQATLDRLRDLKLVGMYQAFETLLRLPLHQQPPADELLAQLTEAEHEYRQHRRTQMAIRAARFRYQASLEELHYGPGRNLDKTLVLRLADCRFIDRAENIFLTGSTGCGKSYVASALGYQACQLGYRVGYHNLIRLIQRLQLAKADGSYQREMSRLERQHLLILDDWGLQPLDQNGRLALLQIMEDRHGKAATIITSQLPVSKWHDYIDDPTLADAILDRLTHKAHRMELKGESMRRKQSLAAEK</sequence>
<evidence type="ECO:0000256" key="1">
    <source>
        <dbReference type="ARBA" id="ARBA00022741"/>
    </source>
</evidence>
<keyword evidence="5" id="KW-1185">Reference proteome</keyword>
<dbReference type="GO" id="GO:0006260">
    <property type="term" value="P:DNA replication"/>
    <property type="evidence" value="ECO:0007669"/>
    <property type="project" value="TreeGrafter"/>
</dbReference>
<dbReference type="Proteomes" id="UP000232883">
    <property type="component" value="Chromosome"/>
</dbReference>
<dbReference type="PANTHER" id="PTHR30050">
    <property type="entry name" value="CHROMOSOMAL REPLICATION INITIATOR PROTEIN DNAA"/>
    <property type="match status" value="1"/>
</dbReference>
<dbReference type="InterPro" id="IPR002611">
    <property type="entry name" value="IstB_ATP-bd"/>
</dbReference>
<evidence type="ECO:0000313" key="5">
    <source>
        <dbReference type="Proteomes" id="UP000232883"/>
    </source>
</evidence>
<dbReference type="EMBL" id="CP025096">
    <property type="protein sequence ID" value="AUD07355.1"/>
    <property type="molecule type" value="Genomic_DNA"/>
</dbReference>
<evidence type="ECO:0000256" key="2">
    <source>
        <dbReference type="ARBA" id="ARBA00022840"/>
    </source>
</evidence>
<dbReference type="InterPro" id="IPR028350">
    <property type="entry name" value="DNAC/IstB-like"/>
</dbReference>
<accession>A0A2K8ZBW2</accession>
<dbReference type="PIRSF" id="PIRSF003073">
    <property type="entry name" value="DNAC_TnpB_IstB"/>
    <property type="match status" value="1"/>
</dbReference>
<dbReference type="AlphaFoldDB" id="A0A2K8ZBW2"/>
<keyword evidence="1" id="KW-0547">Nucleotide-binding</keyword>
<dbReference type="Gene3D" id="3.40.50.300">
    <property type="entry name" value="P-loop containing nucleotide triphosphate hydrolases"/>
    <property type="match status" value="1"/>
</dbReference>
<dbReference type="Pfam" id="PF01695">
    <property type="entry name" value="IstB_IS21"/>
    <property type="match status" value="1"/>
</dbReference>
<dbReference type="NCBIfam" id="NF038214">
    <property type="entry name" value="IS21_help_AAA"/>
    <property type="match status" value="1"/>
</dbReference>
<proteinExistence type="predicted"/>
<dbReference type="InterPro" id="IPR047661">
    <property type="entry name" value="IstB"/>
</dbReference>
<feature type="domain" description="IstB-like ATP-binding" evidence="3">
    <location>
        <begin position="10"/>
        <end position="244"/>
    </location>
</feature>
<name>A0A2K8ZBW2_9BACT</name>
<organism evidence="4 5">
    <name type="scientific">Spirosoma pollinicola</name>
    <dbReference type="NCBI Taxonomy" id="2057025"/>
    <lineage>
        <taxon>Bacteria</taxon>
        <taxon>Pseudomonadati</taxon>
        <taxon>Bacteroidota</taxon>
        <taxon>Cytophagia</taxon>
        <taxon>Cytophagales</taxon>
        <taxon>Cytophagaceae</taxon>
        <taxon>Spirosoma</taxon>
    </lineage>
</organism>
<protein>
    <submittedName>
        <fullName evidence="4">ATP-binding protein</fullName>
    </submittedName>
</protein>
<dbReference type="SUPFAM" id="SSF52540">
    <property type="entry name" value="P-loop containing nucleoside triphosphate hydrolases"/>
    <property type="match status" value="1"/>
</dbReference>
<reference evidence="4 5" key="1">
    <citation type="submission" date="2017-11" db="EMBL/GenBank/DDBJ databases">
        <title>Taxonomic description and genome sequences of Spirosoma HA7 sp. nov., isolated from pollen microhabitat of Corylus avellana.</title>
        <authorList>
            <person name="Ambika Manirajan B."/>
            <person name="Suarez C."/>
            <person name="Ratering S."/>
            <person name="Geissler-Plaum R."/>
            <person name="Cardinale M."/>
            <person name="Sylvia S."/>
        </authorList>
    </citation>
    <scope>NUCLEOTIDE SEQUENCE [LARGE SCALE GENOMIC DNA]</scope>
    <source>
        <strain evidence="4 5">HA7</strain>
    </source>
</reference>
<dbReference type="InterPro" id="IPR027417">
    <property type="entry name" value="P-loop_NTPase"/>
</dbReference>
<dbReference type="CDD" id="cd00009">
    <property type="entry name" value="AAA"/>
    <property type="match status" value="1"/>
</dbReference>
<dbReference type="KEGG" id="spir:CWM47_17485"/>
<keyword evidence="2 4" id="KW-0067">ATP-binding</keyword>
<evidence type="ECO:0000313" key="4">
    <source>
        <dbReference type="EMBL" id="AUD07355.1"/>
    </source>
</evidence>
<gene>
    <name evidence="4" type="ORF">CWM47_17485</name>
</gene>
<dbReference type="OrthoDB" id="8064373at2"/>
<dbReference type="PANTHER" id="PTHR30050:SF4">
    <property type="entry name" value="ATP-BINDING PROTEIN RV3427C IN INSERTION SEQUENCE-RELATED"/>
    <property type="match status" value="1"/>
</dbReference>
<evidence type="ECO:0000259" key="3">
    <source>
        <dbReference type="Pfam" id="PF01695"/>
    </source>
</evidence>